<dbReference type="Gene3D" id="3.90.550.10">
    <property type="entry name" value="Spore Coat Polysaccharide Biosynthesis Protein SpsA, Chain A"/>
    <property type="match status" value="1"/>
</dbReference>
<dbReference type="Proteomes" id="UP000001449">
    <property type="component" value="Chromosome 14"/>
</dbReference>
<dbReference type="HOGENOM" id="CLU_041622_0_0_1"/>
<reference evidence="2 3" key="2">
    <citation type="journal article" date="2008" name="Nature">
        <title>The Phaeodactylum genome reveals the evolutionary history of diatom genomes.</title>
        <authorList>
            <person name="Bowler C."/>
            <person name="Allen A.E."/>
            <person name="Badger J.H."/>
            <person name="Grimwood J."/>
            <person name="Jabbari K."/>
            <person name="Kuo A."/>
            <person name="Maheswari U."/>
            <person name="Martens C."/>
            <person name="Maumus F."/>
            <person name="Otillar R.P."/>
            <person name="Rayko E."/>
            <person name="Salamov A."/>
            <person name="Vandepoele K."/>
            <person name="Beszteri B."/>
            <person name="Gruber A."/>
            <person name="Heijde M."/>
            <person name="Katinka M."/>
            <person name="Mock T."/>
            <person name="Valentin K."/>
            <person name="Verret F."/>
            <person name="Berges J.A."/>
            <person name="Brownlee C."/>
            <person name="Cadoret J.P."/>
            <person name="Chiovitti A."/>
            <person name="Choi C.J."/>
            <person name="Coesel S."/>
            <person name="De Martino A."/>
            <person name="Detter J.C."/>
            <person name="Durkin C."/>
            <person name="Falciatore A."/>
            <person name="Fournet J."/>
            <person name="Haruta M."/>
            <person name="Huysman M.J."/>
            <person name="Jenkins B.D."/>
            <person name="Jiroutova K."/>
            <person name="Jorgensen R.E."/>
            <person name="Joubert Y."/>
            <person name="Kaplan A."/>
            <person name="Kroger N."/>
            <person name="Kroth P.G."/>
            <person name="La Roche J."/>
            <person name="Lindquist E."/>
            <person name="Lommer M."/>
            <person name="Martin-Jezequel V."/>
            <person name="Lopez P.J."/>
            <person name="Lucas S."/>
            <person name="Mangogna M."/>
            <person name="McGinnis K."/>
            <person name="Medlin L.K."/>
            <person name="Montsant A."/>
            <person name="Oudot-Le Secq M.P."/>
            <person name="Napoli C."/>
            <person name="Obornik M."/>
            <person name="Parker M.S."/>
            <person name="Petit J.L."/>
            <person name="Porcel B.M."/>
            <person name="Poulsen N."/>
            <person name="Robison M."/>
            <person name="Rychlewski L."/>
            <person name="Rynearson T.A."/>
            <person name="Schmutz J."/>
            <person name="Shapiro H."/>
            <person name="Siaut M."/>
            <person name="Stanley M."/>
            <person name="Sussman M.R."/>
            <person name="Taylor A.R."/>
            <person name="Vardi A."/>
            <person name="von Dassow P."/>
            <person name="Vyverman W."/>
            <person name="Willis A."/>
            <person name="Wyrwicz L.S."/>
            <person name="Rokhsar D.S."/>
            <person name="Weissenbach J."/>
            <person name="Armbrust E.V."/>
            <person name="Green B.R."/>
            <person name="Van de Peer Y."/>
            <person name="Grigoriev I.V."/>
        </authorList>
    </citation>
    <scope>NUCLEOTIDE SEQUENCE [LARGE SCALE GENOMIC DNA]</scope>
    <source>
        <strain evidence="2 3">CCMP1335</strain>
    </source>
</reference>
<dbReference type="InParanoid" id="B8CC08"/>
<dbReference type="OMA" id="RTADYDH"/>
<keyword evidence="1" id="KW-1133">Transmembrane helix</keyword>
<dbReference type="InterPro" id="IPR050587">
    <property type="entry name" value="GNT1/Glycosyltrans_8"/>
</dbReference>
<evidence type="ECO:0000256" key="1">
    <source>
        <dbReference type="SAM" id="Phobius"/>
    </source>
</evidence>
<keyword evidence="1" id="KW-0472">Membrane</keyword>
<dbReference type="SUPFAM" id="SSF53448">
    <property type="entry name" value="Nucleotide-diphospho-sugar transferases"/>
    <property type="match status" value="1"/>
</dbReference>
<dbReference type="GO" id="GO:0016757">
    <property type="term" value="F:glycosyltransferase activity"/>
    <property type="evidence" value="ECO:0000318"/>
    <property type="project" value="GO_Central"/>
</dbReference>
<keyword evidence="1" id="KW-0812">Transmembrane</keyword>
<dbReference type="PANTHER" id="PTHR11183">
    <property type="entry name" value="GLYCOGENIN SUBFAMILY MEMBER"/>
    <property type="match status" value="1"/>
</dbReference>
<name>B8CC08_THAPS</name>
<organism evidence="2 3">
    <name type="scientific">Thalassiosira pseudonana</name>
    <name type="common">Marine diatom</name>
    <name type="synonym">Cyclotella nana</name>
    <dbReference type="NCBI Taxonomy" id="35128"/>
    <lineage>
        <taxon>Eukaryota</taxon>
        <taxon>Sar</taxon>
        <taxon>Stramenopiles</taxon>
        <taxon>Ochrophyta</taxon>
        <taxon>Bacillariophyta</taxon>
        <taxon>Coscinodiscophyceae</taxon>
        <taxon>Thalassiosirophycidae</taxon>
        <taxon>Thalassiosirales</taxon>
        <taxon>Thalassiosiraceae</taxon>
        <taxon>Thalassiosira</taxon>
    </lineage>
</organism>
<keyword evidence="3" id="KW-1185">Reference proteome</keyword>
<accession>B8CC08</accession>
<evidence type="ECO:0000313" key="2">
    <source>
        <dbReference type="EMBL" id="EED88875.1"/>
    </source>
</evidence>
<reference evidence="2 3" key="1">
    <citation type="journal article" date="2004" name="Science">
        <title>The genome of the diatom Thalassiosira pseudonana: ecology, evolution, and metabolism.</title>
        <authorList>
            <person name="Armbrust E.V."/>
            <person name="Berges J.A."/>
            <person name="Bowler C."/>
            <person name="Green B.R."/>
            <person name="Martinez D."/>
            <person name="Putnam N.H."/>
            <person name="Zhou S."/>
            <person name="Allen A.E."/>
            <person name="Apt K.E."/>
            <person name="Bechner M."/>
            <person name="Brzezinski M.A."/>
            <person name="Chaal B.K."/>
            <person name="Chiovitti A."/>
            <person name="Davis A.K."/>
            <person name="Demarest M.S."/>
            <person name="Detter J.C."/>
            <person name="Glavina T."/>
            <person name="Goodstein D."/>
            <person name="Hadi M.Z."/>
            <person name="Hellsten U."/>
            <person name="Hildebrand M."/>
            <person name="Jenkins B.D."/>
            <person name="Jurka J."/>
            <person name="Kapitonov V.V."/>
            <person name="Kroger N."/>
            <person name="Lau W.W."/>
            <person name="Lane T.W."/>
            <person name="Larimer F.W."/>
            <person name="Lippmeier J.C."/>
            <person name="Lucas S."/>
            <person name="Medina M."/>
            <person name="Montsant A."/>
            <person name="Obornik M."/>
            <person name="Parker M.S."/>
            <person name="Palenik B."/>
            <person name="Pazour G.J."/>
            <person name="Richardson P.M."/>
            <person name="Rynearson T.A."/>
            <person name="Saito M.A."/>
            <person name="Schwartz D.C."/>
            <person name="Thamatrakoln K."/>
            <person name="Valentin K."/>
            <person name="Vardi A."/>
            <person name="Wilkerson F.P."/>
            <person name="Rokhsar D.S."/>
        </authorList>
    </citation>
    <scope>NUCLEOTIDE SEQUENCE [LARGE SCALE GENOMIC DNA]</scope>
    <source>
        <strain evidence="2 3">CCMP1335</strain>
    </source>
</reference>
<evidence type="ECO:0008006" key="4">
    <source>
        <dbReference type="Google" id="ProtNLM"/>
    </source>
</evidence>
<dbReference type="PaxDb" id="35128-Thaps24767"/>
<gene>
    <name evidence="2" type="ORF">THAPSDRAFT_24767</name>
</gene>
<dbReference type="EMBL" id="CM000649">
    <property type="protein sequence ID" value="EED88875.1"/>
    <property type="molecule type" value="Genomic_DNA"/>
</dbReference>
<dbReference type="AlphaFoldDB" id="B8CC08"/>
<protein>
    <recommendedName>
        <fullName evidence="4">Nucleotide-diphospho-sugar transferase domain-containing protein</fullName>
    </recommendedName>
</protein>
<evidence type="ECO:0000313" key="3">
    <source>
        <dbReference type="Proteomes" id="UP000001449"/>
    </source>
</evidence>
<sequence>MARINSISHRRGDSGQRRPLCSVRLLLFVVLFVIILPLLIWVQAQYYEAIISSSSVIASDGDVVVNRNNGASSSSTTTPTTIAYAISLIKCSDFQSSTSGLLDAATILRHSIHKQSIRTPSSGSKYDYKLYAIVHTNAASCSNILSDLGYEIIVKDSPVQAEEIWGEYLRKHIHKEWCCGSDEFVKLLAYTILDHPIVVHTDIDFMYVKPMDDLYDAMLLPSSEEGGRLARERIEMEYPDKVMPEKIDAFLTRDYHQVIPGRKAAFQAGFIVLRPDMDTFHRYLEIIREGNYVEGFSRENGWGGKGYGGVVGSMAMQGLPAYFYDEIKPNTSVELNGCRYNHMGADIFYDDVPNFIRKYKDLHGKCRRNVEGCEDCRKTDVELIKNIHFTNCRKPWNCAGKGGTQKGYIDPRTADYDHCMKVIRKWHEMRTDLEDSIKEITGDTAVFDGQKGEYKKDIFMGHCNDDGQDGYIPISASKDAMATAAEQIWSVKW</sequence>
<dbReference type="eggNOG" id="ENOG502SJCU">
    <property type="taxonomic scope" value="Eukaryota"/>
</dbReference>
<dbReference type="RefSeq" id="XP_002293866.1">
    <property type="nucleotide sequence ID" value="XM_002293830.1"/>
</dbReference>
<dbReference type="InterPro" id="IPR029044">
    <property type="entry name" value="Nucleotide-diphossugar_trans"/>
</dbReference>
<proteinExistence type="predicted"/>
<dbReference type="GeneID" id="7450823"/>
<feature type="transmembrane region" description="Helical" evidence="1">
    <location>
        <begin position="21"/>
        <end position="42"/>
    </location>
</feature>
<dbReference type="KEGG" id="tps:THAPSDRAFT_24767"/>